<keyword evidence="2" id="KW-0378">Hydrolase</keyword>
<evidence type="ECO:0000256" key="2">
    <source>
        <dbReference type="ARBA" id="ARBA00022801"/>
    </source>
</evidence>
<keyword evidence="6" id="KW-0812">Transmembrane</keyword>
<dbReference type="AlphaFoldDB" id="A0A5C3QX04"/>
<evidence type="ECO:0000313" key="7">
    <source>
        <dbReference type="EMBL" id="TFL06442.1"/>
    </source>
</evidence>
<dbReference type="SUPFAM" id="SSF102462">
    <property type="entry name" value="Peptidyl-tRNA hydrolase II"/>
    <property type="match status" value="1"/>
</dbReference>
<gene>
    <name evidence="7" type="ORF">BDV98DRAFT_559414</name>
</gene>
<evidence type="ECO:0000256" key="4">
    <source>
        <dbReference type="ARBA" id="ARBA00048707"/>
    </source>
</evidence>
<dbReference type="Gene3D" id="3.40.1490.10">
    <property type="entry name" value="Bit1"/>
    <property type="match status" value="1"/>
</dbReference>
<dbReference type="GO" id="GO:0004045">
    <property type="term" value="F:peptidyl-tRNA hydrolase activity"/>
    <property type="evidence" value="ECO:0007669"/>
    <property type="project" value="UniProtKB-EC"/>
</dbReference>
<keyword evidence="6" id="KW-1133">Transmembrane helix</keyword>
<dbReference type="FunFam" id="3.40.1490.10:FF:000002">
    <property type="entry name" value="Peptidyl-tRNA hydrolase 2, mitochondrial"/>
    <property type="match status" value="1"/>
</dbReference>
<dbReference type="EC" id="3.1.1.29" evidence="1"/>
<evidence type="ECO:0000256" key="5">
    <source>
        <dbReference type="SAM" id="MobiDB-lite"/>
    </source>
</evidence>
<dbReference type="PANTHER" id="PTHR12649:SF11">
    <property type="entry name" value="PEPTIDYL-TRNA HYDROLASE 2, MITOCHONDRIAL"/>
    <property type="match status" value="1"/>
</dbReference>
<sequence length="185" mass="19764">MSTSLQSNVQASIVITLAIASLGAGYFLGSRGPTKPSPAPLDPPATNDTEQSTPDGDLSAITAGLLEPCKMVLIVRTDLKLKAGETAEHCSRATLDCFKVLSHRNPKLVRHWERTGQAKIALKAKSEQQILELEAAAKKENLCARLAYEKTTEASGTVRRVPTVLAVGPGPVEIVNRISGKLRLL</sequence>
<feature type="transmembrane region" description="Helical" evidence="6">
    <location>
        <begin position="12"/>
        <end position="29"/>
    </location>
</feature>
<evidence type="ECO:0000313" key="8">
    <source>
        <dbReference type="Proteomes" id="UP000305067"/>
    </source>
</evidence>
<feature type="region of interest" description="Disordered" evidence="5">
    <location>
        <begin position="33"/>
        <end position="58"/>
    </location>
</feature>
<dbReference type="PANTHER" id="PTHR12649">
    <property type="entry name" value="PEPTIDYL-TRNA HYDROLASE 2"/>
    <property type="match status" value="1"/>
</dbReference>
<dbReference type="Pfam" id="PF01981">
    <property type="entry name" value="PTH2"/>
    <property type="match status" value="1"/>
</dbReference>
<comment type="similarity">
    <text evidence="3">Belongs to the PTH2 family.</text>
</comment>
<keyword evidence="6" id="KW-0472">Membrane</keyword>
<dbReference type="EMBL" id="ML178815">
    <property type="protein sequence ID" value="TFL06442.1"/>
    <property type="molecule type" value="Genomic_DNA"/>
</dbReference>
<comment type="catalytic activity">
    <reaction evidence="4">
        <text>an N-acyl-L-alpha-aminoacyl-tRNA + H2O = an N-acyl-L-amino acid + a tRNA + H(+)</text>
        <dbReference type="Rhea" id="RHEA:54448"/>
        <dbReference type="Rhea" id="RHEA-COMP:10123"/>
        <dbReference type="Rhea" id="RHEA-COMP:13883"/>
        <dbReference type="ChEBI" id="CHEBI:15377"/>
        <dbReference type="ChEBI" id="CHEBI:15378"/>
        <dbReference type="ChEBI" id="CHEBI:59874"/>
        <dbReference type="ChEBI" id="CHEBI:78442"/>
        <dbReference type="ChEBI" id="CHEBI:138191"/>
        <dbReference type="EC" id="3.1.1.29"/>
    </reaction>
</comment>
<evidence type="ECO:0000256" key="1">
    <source>
        <dbReference type="ARBA" id="ARBA00013260"/>
    </source>
</evidence>
<organism evidence="7 8">
    <name type="scientific">Pterulicium gracile</name>
    <dbReference type="NCBI Taxonomy" id="1884261"/>
    <lineage>
        <taxon>Eukaryota</taxon>
        <taxon>Fungi</taxon>
        <taxon>Dikarya</taxon>
        <taxon>Basidiomycota</taxon>
        <taxon>Agaricomycotina</taxon>
        <taxon>Agaricomycetes</taxon>
        <taxon>Agaricomycetidae</taxon>
        <taxon>Agaricales</taxon>
        <taxon>Pleurotineae</taxon>
        <taxon>Pterulaceae</taxon>
        <taxon>Pterulicium</taxon>
    </lineage>
</organism>
<proteinExistence type="inferred from homology"/>
<dbReference type="STRING" id="1884261.A0A5C3QX04"/>
<accession>A0A5C3QX04</accession>
<dbReference type="Proteomes" id="UP000305067">
    <property type="component" value="Unassembled WGS sequence"/>
</dbReference>
<keyword evidence="8" id="KW-1185">Reference proteome</keyword>
<dbReference type="GO" id="GO:0005829">
    <property type="term" value="C:cytosol"/>
    <property type="evidence" value="ECO:0007669"/>
    <property type="project" value="TreeGrafter"/>
</dbReference>
<protein>
    <recommendedName>
        <fullName evidence="1">peptidyl-tRNA hydrolase</fullName>
        <ecNumber evidence="1">3.1.1.29</ecNumber>
    </recommendedName>
</protein>
<dbReference type="InterPro" id="IPR002833">
    <property type="entry name" value="PTH2"/>
</dbReference>
<evidence type="ECO:0000256" key="3">
    <source>
        <dbReference type="ARBA" id="ARBA00038050"/>
    </source>
</evidence>
<name>A0A5C3QX04_9AGAR</name>
<dbReference type="InterPro" id="IPR023476">
    <property type="entry name" value="Pep_tRNA_hydro_II_dom_sf"/>
</dbReference>
<reference evidence="7 8" key="1">
    <citation type="journal article" date="2019" name="Nat. Ecol. Evol.">
        <title>Megaphylogeny resolves global patterns of mushroom evolution.</title>
        <authorList>
            <person name="Varga T."/>
            <person name="Krizsan K."/>
            <person name="Foldi C."/>
            <person name="Dima B."/>
            <person name="Sanchez-Garcia M."/>
            <person name="Sanchez-Ramirez S."/>
            <person name="Szollosi G.J."/>
            <person name="Szarkandi J.G."/>
            <person name="Papp V."/>
            <person name="Albert L."/>
            <person name="Andreopoulos W."/>
            <person name="Angelini C."/>
            <person name="Antonin V."/>
            <person name="Barry K.W."/>
            <person name="Bougher N.L."/>
            <person name="Buchanan P."/>
            <person name="Buyck B."/>
            <person name="Bense V."/>
            <person name="Catcheside P."/>
            <person name="Chovatia M."/>
            <person name="Cooper J."/>
            <person name="Damon W."/>
            <person name="Desjardin D."/>
            <person name="Finy P."/>
            <person name="Geml J."/>
            <person name="Haridas S."/>
            <person name="Hughes K."/>
            <person name="Justo A."/>
            <person name="Karasinski D."/>
            <person name="Kautmanova I."/>
            <person name="Kiss B."/>
            <person name="Kocsube S."/>
            <person name="Kotiranta H."/>
            <person name="LaButti K.M."/>
            <person name="Lechner B.E."/>
            <person name="Liimatainen K."/>
            <person name="Lipzen A."/>
            <person name="Lukacs Z."/>
            <person name="Mihaltcheva S."/>
            <person name="Morgado L.N."/>
            <person name="Niskanen T."/>
            <person name="Noordeloos M.E."/>
            <person name="Ohm R.A."/>
            <person name="Ortiz-Santana B."/>
            <person name="Ovrebo C."/>
            <person name="Racz N."/>
            <person name="Riley R."/>
            <person name="Savchenko A."/>
            <person name="Shiryaev A."/>
            <person name="Soop K."/>
            <person name="Spirin V."/>
            <person name="Szebenyi C."/>
            <person name="Tomsovsky M."/>
            <person name="Tulloss R.E."/>
            <person name="Uehling J."/>
            <person name="Grigoriev I.V."/>
            <person name="Vagvolgyi C."/>
            <person name="Papp T."/>
            <person name="Martin F.M."/>
            <person name="Miettinen O."/>
            <person name="Hibbett D.S."/>
            <person name="Nagy L.G."/>
        </authorList>
    </citation>
    <scope>NUCLEOTIDE SEQUENCE [LARGE SCALE GENOMIC DNA]</scope>
    <source>
        <strain evidence="7 8">CBS 309.79</strain>
    </source>
</reference>
<evidence type="ECO:0000256" key="6">
    <source>
        <dbReference type="SAM" id="Phobius"/>
    </source>
</evidence>
<dbReference type="OrthoDB" id="1733656at2759"/>